<sequence>MAASVRHVDTDFDDLLMAGIDREAARAKVFDQVESVLSAWRAGAAALDA</sequence>
<dbReference type="Proteomes" id="UP000515734">
    <property type="component" value="Chromosome"/>
</dbReference>
<dbReference type="EMBL" id="AP023287">
    <property type="protein sequence ID" value="BCI51631.1"/>
    <property type="molecule type" value="Genomic_DNA"/>
</dbReference>
<organism evidence="2 3">
    <name type="scientific">Mycolicibacterium litorale</name>
    <dbReference type="NCBI Taxonomy" id="758802"/>
    <lineage>
        <taxon>Bacteria</taxon>
        <taxon>Bacillati</taxon>
        <taxon>Actinomycetota</taxon>
        <taxon>Actinomycetes</taxon>
        <taxon>Mycobacteriales</taxon>
        <taxon>Mycobacteriaceae</taxon>
        <taxon>Mycolicibacterium</taxon>
    </lineage>
</organism>
<gene>
    <name evidence="2" type="ORF">NIIDNTM18_09090</name>
</gene>
<name>A0A6S6P240_9MYCO</name>
<dbReference type="Pfam" id="PF10056">
    <property type="entry name" value="DUF2293"/>
    <property type="match status" value="1"/>
</dbReference>
<reference evidence="2 3" key="1">
    <citation type="submission" date="2020-07" db="EMBL/GenBank/DDBJ databases">
        <title>Complete genome sequence of Mycolicibacterium litorale like strain isolated from cardiac implantable electronic device infection.</title>
        <authorList>
            <person name="Fukano H."/>
            <person name="Miyama H."/>
            <person name="Hoshino Y."/>
        </authorList>
    </citation>
    <scope>NUCLEOTIDE SEQUENCE [LARGE SCALE GENOMIC DNA]</scope>
    <source>
        <strain evidence="2 3">NIIDNTM18</strain>
    </source>
</reference>
<dbReference type="AlphaFoldDB" id="A0A6S6P240"/>
<dbReference type="InterPro" id="IPR018744">
    <property type="entry name" value="DUF2293"/>
</dbReference>
<proteinExistence type="predicted"/>
<accession>A0A6S6P240</accession>
<feature type="domain" description="DUF2293" evidence="1">
    <location>
        <begin position="2"/>
        <end position="41"/>
    </location>
</feature>
<evidence type="ECO:0000313" key="3">
    <source>
        <dbReference type="Proteomes" id="UP000515734"/>
    </source>
</evidence>
<evidence type="ECO:0000259" key="1">
    <source>
        <dbReference type="Pfam" id="PF10056"/>
    </source>
</evidence>
<evidence type="ECO:0000313" key="2">
    <source>
        <dbReference type="EMBL" id="BCI51631.1"/>
    </source>
</evidence>
<protein>
    <recommendedName>
        <fullName evidence="1">DUF2293 domain-containing protein</fullName>
    </recommendedName>
</protein>